<dbReference type="Pfam" id="PF12229">
    <property type="entry name" value="PG_binding_4"/>
    <property type="match status" value="1"/>
</dbReference>
<evidence type="ECO:0000259" key="2">
    <source>
        <dbReference type="Pfam" id="PF12229"/>
    </source>
</evidence>
<evidence type="ECO:0000256" key="1">
    <source>
        <dbReference type="SAM" id="SignalP"/>
    </source>
</evidence>
<dbReference type="PANTHER" id="PTHR35788:SF1">
    <property type="entry name" value="EXPORTED PROTEIN"/>
    <property type="match status" value="1"/>
</dbReference>
<reference evidence="3 4" key="1">
    <citation type="submission" date="2016-01" db="EMBL/GenBank/DDBJ databases">
        <authorList>
            <person name="Oliw E.H."/>
        </authorList>
    </citation>
    <scope>NUCLEOTIDE SEQUENCE [LARGE SCALE GENOMIC DNA]</scope>
    <source>
        <strain evidence="3 4">CMW7756B</strain>
    </source>
</reference>
<keyword evidence="1" id="KW-0732">Signal</keyword>
<gene>
    <name evidence="3" type="ORF">HMPREF3233_00343</name>
</gene>
<dbReference type="InterPro" id="IPR007391">
    <property type="entry name" value="Vancomycin_resist_VanW"/>
</dbReference>
<dbReference type="Gene3D" id="3.10.20.800">
    <property type="match status" value="1"/>
</dbReference>
<organism evidence="3">
    <name type="scientific">Veillonella atypica</name>
    <dbReference type="NCBI Taxonomy" id="39777"/>
    <lineage>
        <taxon>Bacteria</taxon>
        <taxon>Bacillati</taxon>
        <taxon>Bacillota</taxon>
        <taxon>Negativicutes</taxon>
        <taxon>Veillonellales</taxon>
        <taxon>Veillonellaceae</taxon>
        <taxon>Veillonella</taxon>
    </lineage>
</organism>
<dbReference type="PROSITE" id="PS51257">
    <property type="entry name" value="PROKAR_LIPOPROTEIN"/>
    <property type="match status" value="1"/>
</dbReference>
<sequence length="452" mass="49772">MMNLKQLLCSVLIGSCLFTSGCSLIPTDGTITYGLYYEDQDISGYSRDAVSSLIHTDASNNKTITITIPNQGTRQVKVKDLGITLDTASTESNIFTYGYEDDLKMLIMHRITAFIYKVHINPVYKLDEVTAKAYFTELAKQIDVSGHDALLTVENGQVKMTPSKEGKRVDIDETIKQLKAQLEENDFNNISIEFTSKDTVRVTNDDVKPLTAVLGSYTTNFDTSNTNRTHNIELASTKISGTLVKPGEVFSFNDVVGERTAEAGYDDAPVIIDGKLVPGIGGGICQVSSTLFNTALLSGMNIIERTPHFEPVSYIPAGRDATVAYGYLDFQFKNPYAHNIYVLSVMNNGELTIYIIGVPEDVPKSVSISVGDRTDIPNQTITKIDPSAKEDSTEEGHIGFRINTYRTITYGNWVTTTDVFESIYDPVDTIITKKPAAPEPAKKDSPKSKTKR</sequence>
<feature type="chain" id="PRO_5039361079" evidence="1">
    <location>
        <begin position="22"/>
        <end position="452"/>
    </location>
</feature>
<name>A0A133S6M9_9FIRM</name>
<dbReference type="Pfam" id="PF04294">
    <property type="entry name" value="VanW"/>
    <property type="match status" value="1"/>
</dbReference>
<accession>A0A133S6M9</accession>
<dbReference type="InterPro" id="IPR038054">
    <property type="entry name" value="LD_TPept-like_central_sf"/>
</dbReference>
<dbReference type="InterPro" id="IPR022029">
    <property type="entry name" value="YoaR-like_PG-bd"/>
</dbReference>
<comment type="caution">
    <text evidence="3">The sequence shown here is derived from an EMBL/GenBank/DDBJ whole genome shotgun (WGS) entry which is preliminary data.</text>
</comment>
<proteinExistence type="predicted"/>
<dbReference type="Proteomes" id="UP000070226">
    <property type="component" value="Unassembled WGS sequence"/>
</dbReference>
<dbReference type="RefSeq" id="WP_072270572.1">
    <property type="nucleotide sequence ID" value="NZ_KQ958054.1"/>
</dbReference>
<evidence type="ECO:0000313" key="3">
    <source>
        <dbReference type="EMBL" id="KXA65342.1"/>
    </source>
</evidence>
<dbReference type="InterPro" id="IPR052913">
    <property type="entry name" value="Glycopeptide_resist_protein"/>
</dbReference>
<dbReference type="PANTHER" id="PTHR35788">
    <property type="entry name" value="EXPORTED PROTEIN-RELATED"/>
    <property type="match status" value="1"/>
</dbReference>
<feature type="signal peptide" evidence="1">
    <location>
        <begin position="1"/>
        <end position="21"/>
    </location>
</feature>
<dbReference type="EMBL" id="LRQT01000006">
    <property type="protein sequence ID" value="KXA65342.1"/>
    <property type="molecule type" value="Genomic_DNA"/>
</dbReference>
<dbReference type="STRING" id="39777.B7L28_04535"/>
<dbReference type="PATRIC" id="fig|39777.7.peg.334"/>
<dbReference type="AlphaFoldDB" id="A0A133S6M9"/>
<feature type="domain" description="YoaR-like putative peptidoglycan binding" evidence="2">
    <location>
        <begin position="75"/>
        <end position="187"/>
    </location>
</feature>
<evidence type="ECO:0000313" key="4">
    <source>
        <dbReference type="Proteomes" id="UP000070226"/>
    </source>
</evidence>
<protein>
    <submittedName>
        <fullName evidence="3">VanW-like protein</fullName>
    </submittedName>
</protein>